<protein>
    <recommendedName>
        <fullName evidence="6">Fe2OG dioxygenase domain-containing protein</fullName>
    </recommendedName>
</protein>
<comment type="similarity">
    <text evidence="1 4">Belongs to the iron/ascorbate-dependent oxidoreductase family.</text>
</comment>
<dbReference type="GO" id="GO:0016491">
    <property type="term" value="F:oxidoreductase activity"/>
    <property type="evidence" value="ECO:0007669"/>
    <property type="project" value="UniProtKB-KW"/>
</dbReference>
<dbReference type="EMBL" id="JBJQOH010000003">
    <property type="protein sequence ID" value="KAL3695068.1"/>
    <property type="molecule type" value="Genomic_DNA"/>
</dbReference>
<dbReference type="SUPFAM" id="SSF51197">
    <property type="entry name" value="Clavaminate synthase-like"/>
    <property type="match status" value="1"/>
</dbReference>
<evidence type="ECO:0000256" key="5">
    <source>
        <dbReference type="SAM" id="MobiDB-lite"/>
    </source>
</evidence>
<dbReference type="Proteomes" id="UP001633002">
    <property type="component" value="Unassembled WGS sequence"/>
</dbReference>
<dbReference type="InterPro" id="IPR027443">
    <property type="entry name" value="IPNS-like_sf"/>
</dbReference>
<evidence type="ECO:0000259" key="6">
    <source>
        <dbReference type="PROSITE" id="PS51471"/>
    </source>
</evidence>
<evidence type="ECO:0000313" key="7">
    <source>
        <dbReference type="EMBL" id="KAL3695068.1"/>
    </source>
</evidence>
<dbReference type="GO" id="GO:0046872">
    <property type="term" value="F:metal ion binding"/>
    <property type="evidence" value="ECO:0007669"/>
    <property type="project" value="UniProtKB-KW"/>
</dbReference>
<evidence type="ECO:0000256" key="1">
    <source>
        <dbReference type="ARBA" id="ARBA00008056"/>
    </source>
</evidence>
<dbReference type="InterPro" id="IPR005123">
    <property type="entry name" value="Oxoglu/Fe-dep_dioxygenase_dom"/>
</dbReference>
<dbReference type="AlphaFoldDB" id="A0ABD3HUE6"/>
<dbReference type="Gene3D" id="2.60.120.330">
    <property type="entry name" value="B-lactam Antibiotic, Isopenicillin N Synthase, Chain"/>
    <property type="match status" value="1"/>
</dbReference>
<dbReference type="PANTHER" id="PTHR47991">
    <property type="entry name" value="OXOGLUTARATE/IRON-DEPENDENT DIOXYGENASE"/>
    <property type="match status" value="1"/>
</dbReference>
<feature type="domain" description="Fe2OG dioxygenase" evidence="6">
    <location>
        <begin position="270"/>
        <end position="371"/>
    </location>
</feature>
<comment type="caution">
    <text evidence="7">The sequence shown here is derived from an EMBL/GenBank/DDBJ whole genome shotgun (WGS) entry which is preliminary data.</text>
</comment>
<sequence length="432" mass="48051">MATLSVDPPSSMGGHGTREGFLEKQVAGARGNNIGDALSVLARGDLKRVEQASDPEGHLANAAEVSRLLREGQLKKVPQAFIFPEESRAREAYDDFSGDQDIPTIDISPAFANDSEAREHLVEDIARACESTGFLHVVGHGVPEQLMKEAQAHGEKLFALPLDQKLKGTFAPGNKGQRRGYSSTPTLFTPPRALVWQEGFTLIGDKSGQVDVDLYAEMLWPHDEKQRQSFCEVYKEYAGYSMRVCLTLKDLLAKALKLEDSKHFEQYFEQPTQVLHLTGYPPAPNPLEVMGLNPHYDGGAFTIILQDEVPGLQIRGKSGKWFSIRPVPGAFCFKVADALQVISNGRFKSSLHRVVVNKEKPRLSISTFLAVDFHKVIEPAPELVDDKHPRLYWSFTSHEYFSSIRLKAIDHMRNSGHILDFVKLNCPDPTSS</sequence>
<keyword evidence="3 4" id="KW-0408">Iron</keyword>
<evidence type="ECO:0000256" key="3">
    <source>
        <dbReference type="ARBA" id="ARBA00023004"/>
    </source>
</evidence>
<reference evidence="7 8" key="1">
    <citation type="submission" date="2024-09" db="EMBL/GenBank/DDBJ databases">
        <title>Chromosome-scale assembly of Riccia sorocarpa.</title>
        <authorList>
            <person name="Paukszto L."/>
        </authorList>
    </citation>
    <scope>NUCLEOTIDE SEQUENCE [LARGE SCALE GENOMIC DNA]</scope>
    <source>
        <strain evidence="7">LP-2024</strain>
        <tissue evidence="7">Aerial parts of the thallus</tissue>
    </source>
</reference>
<dbReference type="InterPro" id="IPR026992">
    <property type="entry name" value="DIOX_N"/>
</dbReference>
<dbReference type="Pfam" id="PF03171">
    <property type="entry name" value="2OG-FeII_Oxy"/>
    <property type="match status" value="1"/>
</dbReference>
<gene>
    <name evidence="7" type="ORF">R1sor_008719</name>
</gene>
<dbReference type="Pfam" id="PF14226">
    <property type="entry name" value="DIOX_N"/>
    <property type="match status" value="1"/>
</dbReference>
<keyword evidence="4" id="KW-0560">Oxidoreductase</keyword>
<feature type="region of interest" description="Disordered" evidence="5">
    <location>
        <begin position="1"/>
        <end position="21"/>
    </location>
</feature>
<evidence type="ECO:0000256" key="4">
    <source>
        <dbReference type="RuleBase" id="RU003682"/>
    </source>
</evidence>
<dbReference type="InterPro" id="IPR050295">
    <property type="entry name" value="Plant_2OG-oxidoreductases"/>
</dbReference>
<keyword evidence="8" id="KW-1185">Reference proteome</keyword>
<evidence type="ECO:0000256" key="2">
    <source>
        <dbReference type="ARBA" id="ARBA00022723"/>
    </source>
</evidence>
<proteinExistence type="inferred from homology"/>
<keyword evidence="2 4" id="KW-0479">Metal-binding</keyword>
<evidence type="ECO:0000313" key="8">
    <source>
        <dbReference type="Proteomes" id="UP001633002"/>
    </source>
</evidence>
<dbReference type="PRINTS" id="PR00682">
    <property type="entry name" value="IPNSYNTHASE"/>
</dbReference>
<organism evidence="7 8">
    <name type="scientific">Riccia sorocarpa</name>
    <dbReference type="NCBI Taxonomy" id="122646"/>
    <lineage>
        <taxon>Eukaryota</taxon>
        <taxon>Viridiplantae</taxon>
        <taxon>Streptophyta</taxon>
        <taxon>Embryophyta</taxon>
        <taxon>Marchantiophyta</taxon>
        <taxon>Marchantiopsida</taxon>
        <taxon>Marchantiidae</taxon>
        <taxon>Marchantiales</taxon>
        <taxon>Ricciaceae</taxon>
        <taxon>Riccia</taxon>
    </lineage>
</organism>
<name>A0ABD3HUE6_9MARC</name>
<accession>A0ABD3HUE6</accession>
<dbReference type="InterPro" id="IPR044861">
    <property type="entry name" value="IPNS-like_FE2OG_OXY"/>
</dbReference>
<dbReference type="PROSITE" id="PS51471">
    <property type="entry name" value="FE2OG_OXY"/>
    <property type="match status" value="1"/>
</dbReference>